<organism evidence="2 3">
    <name type="scientific">Neptunicoccus cionae</name>
    <dbReference type="NCBI Taxonomy" id="2035344"/>
    <lineage>
        <taxon>Bacteria</taxon>
        <taxon>Pseudomonadati</taxon>
        <taxon>Pseudomonadota</taxon>
        <taxon>Alphaproteobacteria</taxon>
        <taxon>Rhodobacterales</taxon>
        <taxon>Paracoccaceae</taxon>
        <taxon>Neptunicoccus</taxon>
    </lineage>
</organism>
<evidence type="ECO:0008006" key="4">
    <source>
        <dbReference type="Google" id="ProtNLM"/>
    </source>
</evidence>
<reference evidence="2" key="2">
    <citation type="submission" date="2020-09" db="EMBL/GenBank/DDBJ databases">
        <authorList>
            <person name="Sun Q."/>
            <person name="Zhou Y."/>
        </authorList>
    </citation>
    <scope>NUCLEOTIDE SEQUENCE</scope>
    <source>
        <strain evidence="2">CGMCC 1.15880</strain>
    </source>
</reference>
<dbReference type="RefSeq" id="WP_188674248.1">
    <property type="nucleotide sequence ID" value="NZ_BMKA01000002.1"/>
</dbReference>
<evidence type="ECO:0000313" key="2">
    <source>
        <dbReference type="EMBL" id="GGA19488.1"/>
    </source>
</evidence>
<dbReference type="InterPro" id="IPR009560">
    <property type="entry name" value="DUF1176"/>
</dbReference>
<name>A0A916QY25_9RHOB</name>
<dbReference type="AlphaFoldDB" id="A0A916QY25"/>
<comment type="caution">
    <text evidence="2">The sequence shown here is derived from an EMBL/GenBank/DDBJ whole genome shotgun (WGS) entry which is preliminary data.</text>
</comment>
<feature type="chain" id="PRO_5037409913" description="DUF1176 domain-containing protein" evidence="1">
    <location>
        <begin position="21"/>
        <end position="381"/>
    </location>
</feature>
<sequence>MYNFLRLAPWLFVCAPTAFAQDVSQAMRQWWVECDSREYCSADIDGLTKDYETLTMRIQRSGVANSPIQLELTPETLVNEGAALRFDIPGVIEGINRKAGKVTDNSLTLSEPIGSPLLQGIMKGETLFVTIDFQNARGSQVFDIPLAGAIDSLTIMDVVQHRLGRTDAIVARGSAPVDNPSDVFPKDGIGPEGSEPEYSGEADAIDVPVAEGANGSSVEVLYTPAELPAAVLELGRAEAECGDPTVALNEMGAIVHRDATGQTTFLVPCQIGQANVSYYVVVHDPDSGSDYAIQRFELPPAHNKPDRVTLMNPQWLAEQGRLVSTVYGDMNLNCGAYEVHDWIAEEQKFSLSVYRAKADCTGPHVEPQKFPLEWTRAEMGD</sequence>
<evidence type="ECO:0000256" key="1">
    <source>
        <dbReference type="SAM" id="SignalP"/>
    </source>
</evidence>
<gene>
    <name evidence="2" type="ORF">GCM10011498_20470</name>
</gene>
<proteinExistence type="predicted"/>
<protein>
    <recommendedName>
        <fullName evidence="4">DUF1176 domain-containing protein</fullName>
    </recommendedName>
</protein>
<feature type="signal peptide" evidence="1">
    <location>
        <begin position="1"/>
        <end position="20"/>
    </location>
</feature>
<reference evidence="2" key="1">
    <citation type="journal article" date="2014" name="Int. J. Syst. Evol. Microbiol.">
        <title>Complete genome sequence of Corynebacterium casei LMG S-19264T (=DSM 44701T), isolated from a smear-ripened cheese.</title>
        <authorList>
            <consortium name="US DOE Joint Genome Institute (JGI-PGF)"/>
            <person name="Walter F."/>
            <person name="Albersmeier A."/>
            <person name="Kalinowski J."/>
            <person name="Ruckert C."/>
        </authorList>
    </citation>
    <scope>NUCLEOTIDE SEQUENCE</scope>
    <source>
        <strain evidence="2">CGMCC 1.15880</strain>
    </source>
</reference>
<dbReference type="Pfam" id="PF06674">
    <property type="entry name" value="DUF1176"/>
    <property type="match status" value="1"/>
</dbReference>
<evidence type="ECO:0000313" key="3">
    <source>
        <dbReference type="Proteomes" id="UP000628017"/>
    </source>
</evidence>
<keyword evidence="1" id="KW-0732">Signal</keyword>
<accession>A0A916QY25</accession>
<dbReference type="EMBL" id="BMKA01000002">
    <property type="protein sequence ID" value="GGA19488.1"/>
    <property type="molecule type" value="Genomic_DNA"/>
</dbReference>
<keyword evidence="3" id="KW-1185">Reference proteome</keyword>
<dbReference type="Proteomes" id="UP000628017">
    <property type="component" value="Unassembled WGS sequence"/>
</dbReference>